<gene>
    <name evidence="2" type="ORF">GCM10022200_21070</name>
</gene>
<name>A0ABP7API0_9MICO</name>
<reference evidence="3" key="1">
    <citation type="journal article" date="2019" name="Int. J. Syst. Evol. Microbiol.">
        <title>The Global Catalogue of Microorganisms (GCM) 10K type strain sequencing project: providing services to taxonomists for standard genome sequencing and annotation.</title>
        <authorList>
            <consortium name="The Broad Institute Genomics Platform"/>
            <consortium name="The Broad Institute Genome Sequencing Center for Infectious Disease"/>
            <person name="Wu L."/>
            <person name="Ma J."/>
        </authorList>
    </citation>
    <scope>NUCLEOTIDE SEQUENCE [LARGE SCALE GENOMIC DNA]</scope>
    <source>
        <strain evidence="3">JCM 16544</strain>
    </source>
</reference>
<dbReference type="Proteomes" id="UP001501697">
    <property type="component" value="Unassembled WGS sequence"/>
</dbReference>
<evidence type="ECO:0000256" key="1">
    <source>
        <dbReference type="SAM" id="SignalP"/>
    </source>
</evidence>
<keyword evidence="3" id="KW-1185">Reference proteome</keyword>
<evidence type="ECO:0000313" key="3">
    <source>
        <dbReference type="Proteomes" id="UP001501697"/>
    </source>
</evidence>
<accession>A0ABP7API0</accession>
<evidence type="ECO:0000313" key="2">
    <source>
        <dbReference type="EMBL" id="GAA3637520.1"/>
    </source>
</evidence>
<feature type="signal peptide" evidence="1">
    <location>
        <begin position="1"/>
        <end position="22"/>
    </location>
</feature>
<comment type="caution">
    <text evidence="2">The sequence shown here is derived from an EMBL/GenBank/DDBJ whole genome shotgun (WGS) entry which is preliminary data.</text>
</comment>
<evidence type="ECO:0008006" key="4">
    <source>
        <dbReference type="Google" id="ProtNLM"/>
    </source>
</evidence>
<dbReference type="RefSeq" id="WP_344738309.1">
    <property type="nucleotide sequence ID" value="NZ_BAAAYU010000005.1"/>
</dbReference>
<organism evidence="2 3">
    <name type="scientific">Microbacterium awajiense</name>
    <dbReference type="NCBI Taxonomy" id="415214"/>
    <lineage>
        <taxon>Bacteria</taxon>
        <taxon>Bacillati</taxon>
        <taxon>Actinomycetota</taxon>
        <taxon>Actinomycetes</taxon>
        <taxon>Micrococcales</taxon>
        <taxon>Microbacteriaceae</taxon>
        <taxon>Microbacterium</taxon>
    </lineage>
</organism>
<feature type="chain" id="PRO_5046336703" description="Lipoprotein" evidence="1">
    <location>
        <begin position="23"/>
        <end position="122"/>
    </location>
</feature>
<protein>
    <recommendedName>
        <fullName evidence="4">Lipoprotein</fullName>
    </recommendedName>
</protein>
<dbReference type="EMBL" id="BAAAYU010000005">
    <property type="protein sequence ID" value="GAA3637520.1"/>
    <property type="molecule type" value="Genomic_DNA"/>
</dbReference>
<sequence length="122" mass="12656">MRRWAILTVAAAVLGLSSGCTSTGGVADGCDSSLDSTVGSTLDAFAACLSDDTDLMIRDVSVLIGEDPSYTDVAELRAEWVVVAACTVDADWRDSATVEVAVVPKPHTPSDADFDGTVACER</sequence>
<proteinExistence type="predicted"/>
<keyword evidence="1" id="KW-0732">Signal</keyword>
<dbReference type="PROSITE" id="PS51257">
    <property type="entry name" value="PROKAR_LIPOPROTEIN"/>
    <property type="match status" value="1"/>
</dbReference>